<organism evidence="2 3">
    <name type="scientific">Gloeophyllum trabeum (strain ATCC 11539 / FP-39264 / Madison 617)</name>
    <name type="common">Brown rot fungus</name>
    <dbReference type="NCBI Taxonomy" id="670483"/>
    <lineage>
        <taxon>Eukaryota</taxon>
        <taxon>Fungi</taxon>
        <taxon>Dikarya</taxon>
        <taxon>Basidiomycota</taxon>
        <taxon>Agaricomycotina</taxon>
        <taxon>Agaricomycetes</taxon>
        <taxon>Gloeophyllales</taxon>
        <taxon>Gloeophyllaceae</taxon>
        <taxon>Gloeophyllum</taxon>
    </lineage>
</organism>
<feature type="compositionally biased region" description="Polar residues" evidence="1">
    <location>
        <begin position="200"/>
        <end position="228"/>
    </location>
</feature>
<proteinExistence type="predicted"/>
<feature type="compositionally biased region" description="Basic residues" evidence="1">
    <location>
        <begin position="16"/>
        <end position="26"/>
    </location>
</feature>
<dbReference type="RefSeq" id="XP_007868039.1">
    <property type="nucleotide sequence ID" value="XM_007869848.1"/>
</dbReference>
<feature type="compositionally biased region" description="Polar residues" evidence="1">
    <location>
        <begin position="1"/>
        <end position="15"/>
    </location>
</feature>
<feature type="region of interest" description="Disordered" evidence="1">
    <location>
        <begin position="582"/>
        <end position="609"/>
    </location>
</feature>
<feature type="compositionally biased region" description="Low complexity" evidence="1">
    <location>
        <begin position="362"/>
        <end position="373"/>
    </location>
</feature>
<dbReference type="OrthoDB" id="2692698at2759"/>
<feature type="compositionally biased region" description="Low complexity" evidence="1">
    <location>
        <begin position="142"/>
        <end position="153"/>
    </location>
</feature>
<keyword evidence="3" id="KW-1185">Reference proteome</keyword>
<feature type="region of interest" description="Disordered" evidence="1">
    <location>
        <begin position="179"/>
        <end position="241"/>
    </location>
</feature>
<feature type="region of interest" description="Disordered" evidence="1">
    <location>
        <begin position="122"/>
        <end position="162"/>
    </location>
</feature>
<feature type="region of interest" description="Disordered" evidence="1">
    <location>
        <begin position="59"/>
        <end position="90"/>
    </location>
</feature>
<reference evidence="2 3" key="1">
    <citation type="journal article" date="2012" name="Science">
        <title>The Paleozoic origin of enzymatic lignin decomposition reconstructed from 31 fungal genomes.</title>
        <authorList>
            <person name="Floudas D."/>
            <person name="Binder M."/>
            <person name="Riley R."/>
            <person name="Barry K."/>
            <person name="Blanchette R.A."/>
            <person name="Henrissat B."/>
            <person name="Martinez A.T."/>
            <person name="Otillar R."/>
            <person name="Spatafora J.W."/>
            <person name="Yadav J.S."/>
            <person name="Aerts A."/>
            <person name="Benoit I."/>
            <person name="Boyd A."/>
            <person name="Carlson A."/>
            <person name="Copeland A."/>
            <person name="Coutinho P.M."/>
            <person name="de Vries R.P."/>
            <person name="Ferreira P."/>
            <person name="Findley K."/>
            <person name="Foster B."/>
            <person name="Gaskell J."/>
            <person name="Glotzer D."/>
            <person name="Gorecki P."/>
            <person name="Heitman J."/>
            <person name="Hesse C."/>
            <person name="Hori C."/>
            <person name="Igarashi K."/>
            <person name="Jurgens J.A."/>
            <person name="Kallen N."/>
            <person name="Kersten P."/>
            <person name="Kohler A."/>
            <person name="Kuees U."/>
            <person name="Kumar T.K.A."/>
            <person name="Kuo A."/>
            <person name="LaButti K."/>
            <person name="Larrondo L.F."/>
            <person name="Lindquist E."/>
            <person name="Ling A."/>
            <person name="Lombard V."/>
            <person name="Lucas S."/>
            <person name="Lundell T."/>
            <person name="Martin R."/>
            <person name="McLaughlin D.J."/>
            <person name="Morgenstern I."/>
            <person name="Morin E."/>
            <person name="Murat C."/>
            <person name="Nagy L.G."/>
            <person name="Nolan M."/>
            <person name="Ohm R.A."/>
            <person name="Patyshakuliyeva A."/>
            <person name="Rokas A."/>
            <person name="Ruiz-Duenas F.J."/>
            <person name="Sabat G."/>
            <person name="Salamov A."/>
            <person name="Samejima M."/>
            <person name="Schmutz J."/>
            <person name="Slot J.C."/>
            <person name="St John F."/>
            <person name="Stenlid J."/>
            <person name="Sun H."/>
            <person name="Sun S."/>
            <person name="Syed K."/>
            <person name="Tsang A."/>
            <person name="Wiebenga A."/>
            <person name="Young D."/>
            <person name="Pisabarro A."/>
            <person name="Eastwood D.C."/>
            <person name="Martin F."/>
            <person name="Cullen D."/>
            <person name="Grigoriev I.V."/>
            <person name="Hibbett D.S."/>
        </authorList>
    </citation>
    <scope>NUCLEOTIDE SEQUENCE [LARGE SCALE GENOMIC DNA]</scope>
    <source>
        <strain evidence="2 3">ATCC 11539</strain>
    </source>
</reference>
<dbReference type="OMA" id="EWIARDI"/>
<protein>
    <submittedName>
        <fullName evidence="2">Uncharacterized protein</fullName>
    </submittedName>
</protein>
<feature type="compositionally biased region" description="Low complexity" evidence="1">
    <location>
        <begin position="590"/>
        <end position="606"/>
    </location>
</feature>
<dbReference type="HOGENOM" id="CLU_390317_0_0_1"/>
<feature type="region of interest" description="Disordered" evidence="1">
    <location>
        <begin position="1"/>
        <end position="29"/>
    </location>
</feature>
<evidence type="ECO:0000256" key="1">
    <source>
        <dbReference type="SAM" id="MobiDB-lite"/>
    </source>
</evidence>
<gene>
    <name evidence="2" type="ORF">GLOTRDRAFT_139871</name>
</gene>
<sequence length="622" mass="67556">MTSLFSKDTMLSGSKRQQRSRVRKPKASNWKDLCPLMGKPLHAVPEVAEEEEVYYQQTFPTTPSSCSSQVPCSASRNLGGSSTLGPRRCGPDVVLDIRAPETRATRPRPVGFTGAEEFSLKSTADFEYESPRPAPRPPLPASSPTSSSSRLSSYDSDVTNSPDSLNLRFSDIGLVLDFPQPPRALSPSRREPSRSPTPSLMSSCTSRTSGSNTSLAASSIGIPTTPVTSDDEFPPSPLSKAAPVRPLQIAKKDVECHAAEEDDWIDDDGEWYKKQFEDILTLCSPLPAAFREPSSPVNIEAPAAARPESLMHVSRWCSSMYGKPACPSAQLDPTFPVRRRSAIKLPNRPPPPVPSARRRSRSSQSSVANAVRSAKNELTITIPARSRPPPRMSVPADVSDVFGDLLSPEGHGVVSRVADGSTQELFLQPETPSVYSQNTDSADGDFYASPLFMGVELPLSPIDLQLEIATTLEQVQRRGREGAEAAMPDTPVGQMYSPHPTCSEEAQERPLRSRWSSSTLSSIAESQPPMSASSSILRFNFSPRRGKTREKAKSGFAGLMSPKPVSERGSFQMDFNYAMDSRTLGRRGSRSSNASDSAESCDSAGSNGLRRKPIPVEMFIRC</sequence>
<feature type="region of interest" description="Disordered" evidence="1">
    <location>
        <begin position="480"/>
        <end position="531"/>
    </location>
</feature>
<dbReference type="KEGG" id="gtr:GLOTRDRAFT_139871"/>
<dbReference type="Proteomes" id="UP000030669">
    <property type="component" value="Unassembled WGS sequence"/>
</dbReference>
<dbReference type="EMBL" id="KB469305">
    <property type="protein sequence ID" value="EPQ53750.1"/>
    <property type="molecule type" value="Genomic_DNA"/>
</dbReference>
<dbReference type="AlphaFoldDB" id="S7RHH9"/>
<dbReference type="eggNOG" id="ENOG502SYXV">
    <property type="taxonomic scope" value="Eukaryota"/>
</dbReference>
<feature type="compositionally biased region" description="Pro residues" evidence="1">
    <location>
        <begin position="132"/>
        <end position="141"/>
    </location>
</feature>
<dbReference type="GeneID" id="19304367"/>
<name>S7RHH9_GLOTA</name>
<feature type="region of interest" description="Disordered" evidence="1">
    <location>
        <begin position="97"/>
        <end position="116"/>
    </location>
</feature>
<evidence type="ECO:0000313" key="3">
    <source>
        <dbReference type="Proteomes" id="UP000030669"/>
    </source>
</evidence>
<feature type="region of interest" description="Disordered" evidence="1">
    <location>
        <begin position="544"/>
        <end position="567"/>
    </location>
</feature>
<feature type="compositionally biased region" description="Low complexity" evidence="1">
    <location>
        <begin position="60"/>
        <end position="75"/>
    </location>
</feature>
<evidence type="ECO:0000313" key="2">
    <source>
        <dbReference type="EMBL" id="EPQ53750.1"/>
    </source>
</evidence>
<feature type="region of interest" description="Disordered" evidence="1">
    <location>
        <begin position="340"/>
        <end position="374"/>
    </location>
</feature>
<accession>S7RHH9</accession>
<feature type="compositionally biased region" description="Low complexity" evidence="1">
    <location>
        <begin position="513"/>
        <end position="522"/>
    </location>
</feature>